<dbReference type="STRING" id="1122170.GCA_000701265_02946"/>
<name>A0A378LU67_9GAMM</name>
<dbReference type="AlphaFoldDB" id="A0A378LU67"/>
<proteinExistence type="predicted"/>
<dbReference type="EMBL" id="UGPB01000001">
    <property type="protein sequence ID" value="STY31037.1"/>
    <property type="molecule type" value="Genomic_DNA"/>
</dbReference>
<accession>A0A378LU67</accession>
<reference evidence="1 2" key="1">
    <citation type="submission" date="2018-06" db="EMBL/GenBank/DDBJ databases">
        <authorList>
            <consortium name="Pathogen Informatics"/>
            <person name="Doyle S."/>
        </authorList>
    </citation>
    <scope>NUCLEOTIDE SEQUENCE [LARGE SCALE GENOMIC DNA]</scope>
    <source>
        <strain evidence="1 2">NCTC11532</strain>
    </source>
</reference>
<dbReference type="RefSeq" id="WP_031563967.1">
    <property type="nucleotide sequence ID" value="NZ_CAAAIS010000009.1"/>
</dbReference>
<keyword evidence="2" id="KW-1185">Reference proteome</keyword>
<evidence type="ECO:0000313" key="1">
    <source>
        <dbReference type="EMBL" id="STY31037.1"/>
    </source>
</evidence>
<evidence type="ECO:0000313" key="2">
    <source>
        <dbReference type="Proteomes" id="UP000255297"/>
    </source>
</evidence>
<dbReference type="Proteomes" id="UP000255297">
    <property type="component" value="Unassembled WGS sequence"/>
</dbReference>
<dbReference type="OrthoDB" id="5649123at2"/>
<protein>
    <submittedName>
        <fullName evidence="1">Dot/Icm T4SS effector</fullName>
    </submittedName>
</protein>
<organism evidence="1 2">
    <name type="scientific">Legionella wadsworthii</name>
    <dbReference type="NCBI Taxonomy" id="28088"/>
    <lineage>
        <taxon>Bacteria</taxon>
        <taxon>Pseudomonadati</taxon>
        <taxon>Pseudomonadota</taxon>
        <taxon>Gammaproteobacteria</taxon>
        <taxon>Legionellales</taxon>
        <taxon>Legionellaceae</taxon>
        <taxon>Legionella</taxon>
    </lineage>
</organism>
<sequence length="540" mass="61407">MNTTEHTELGNALRFLDWNTLEGNPYVTFDKEGTLHLDLQTINESGLPESVGLTVPAGVIIAMSGDFFGGSEVSFDLPSLCQYKANPKAFDSTGTCETLGQYLIKEPVTEDEVKKLMSSYQRLANKQVTQRDIDTIYKINDANYIPFSSTLNFYVQQVMFALRVKNYSEILNRNIAHFTPWSVRVYTIGHSIALKYARLYYDLTQLCTHSDYQSDNKDFNSLLRVLEQTKQGASQEQLQNLAHRYQALALAMEFFCFHYYTDHFAAGHVSFVGDLRALLPQRFGVWGSILVNNLHDELNRITVYTRRVFDPTPDKTEPPVAAGGDNDFDVSNNYYNKQACLQGMRTSLFDLNGVFQGGKLPEQVQFGGLEQLPDIDEQYRQPQPLFILGHDNKIYYRSDLNNIDMLSPSQMQATYAAPLQHGYTELKNKFEAFSLVFKLRLLPYIYSSKLKILNAEQVKLLEAEEQELNPGRRPIPQPPVYVGPKPVTPITIPIWQQPVTNNNVKQGLEKYGFLAAAKEMGRQVNQELILNPEKQQNATI</sequence>
<gene>
    <name evidence="1" type="ORF">NCTC11532_02695</name>
</gene>